<dbReference type="PANTHER" id="PTHR14096:SF28">
    <property type="entry name" value="APOLIPOPROTEIN L, 1-RELATED"/>
    <property type="match status" value="1"/>
</dbReference>
<protein>
    <recommendedName>
        <fullName evidence="5">Apolipoprotein L3</fullName>
    </recommendedName>
</protein>
<dbReference type="InterPro" id="IPR008405">
    <property type="entry name" value="ApoL"/>
</dbReference>
<dbReference type="AlphaFoldDB" id="A0A8S3QJS8"/>
<name>A0A8S3QJS8_MYTED</name>
<dbReference type="PANTHER" id="PTHR14096">
    <property type="entry name" value="APOLIPOPROTEIN L"/>
    <property type="match status" value="1"/>
</dbReference>
<keyword evidence="4" id="KW-1185">Reference proteome</keyword>
<dbReference type="EMBL" id="CAJPWZ010000599">
    <property type="protein sequence ID" value="CAG2197003.1"/>
    <property type="molecule type" value="Genomic_DNA"/>
</dbReference>
<evidence type="ECO:0000313" key="4">
    <source>
        <dbReference type="Proteomes" id="UP000683360"/>
    </source>
</evidence>
<dbReference type="Proteomes" id="UP000683360">
    <property type="component" value="Unassembled WGS sequence"/>
</dbReference>
<keyword evidence="2" id="KW-0812">Transmembrane</keyword>
<evidence type="ECO:0000313" key="3">
    <source>
        <dbReference type="EMBL" id="CAG2197003.1"/>
    </source>
</evidence>
<gene>
    <name evidence="3" type="ORF">MEDL_11833</name>
</gene>
<sequence length="235" mass="24168">MGDRKEKAILALEAVVKEMDSSEFTDNVTQIVGSGVSVAGAAAVLGGLLLAPFTGGVSAIVSIGGVVAGVAGGITNLTSDKIKENYALSKLKEAEDIIYADQERSQKLEKAEQNMHEALVVLKGLADDSGTDIKVYLKTASGTSKTLNVAKIVEKTLKGVRGGIGGVTAGARAAGKLLGKLSIGLAVVGAGFDIWSIVSNSQDIAQGSKSAVGIKITEHIKALKESLKEVQKNYS</sequence>
<evidence type="ECO:0000256" key="1">
    <source>
        <dbReference type="ARBA" id="ARBA00010090"/>
    </source>
</evidence>
<dbReference type="GO" id="GO:0005576">
    <property type="term" value="C:extracellular region"/>
    <property type="evidence" value="ECO:0007669"/>
    <property type="project" value="InterPro"/>
</dbReference>
<comment type="caution">
    <text evidence="3">The sequence shown here is derived from an EMBL/GenBank/DDBJ whole genome shotgun (WGS) entry which is preliminary data.</text>
</comment>
<dbReference type="GO" id="GO:0006869">
    <property type="term" value="P:lipid transport"/>
    <property type="evidence" value="ECO:0007669"/>
    <property type="project" value="InterPro"/>
</dbReference>
<comment type="similarity">
    <text evidence="1">Belongs to the apolipoprotein L family.</text>
</comment>
<evidence type="ECO:0008006" key="5">
    <source>
        <dbReference type="Google" id="ProtNLM"/>
    </source>
</evidence>
<dbReference type="GO" id="GO:0008289">
    <property type="term" value="F:lipid binding"/>
    <property type="evidence" value="ECO:0007669"/>
    <property type="project" value="InterPro"/>
</dbReference>
<reference evidence="3" key="1">
    <citation type="submission" date="2021-03" db="EMBL/GenBank/DDBJ databases">
        <authorList>
            <person name="Bekaert M."/>
        </authorList>
    </citation>
    <scope>NUCLEOTIDE SEQUENCE</scope>
</reference>
<evidence type="ECO:0000256" key="2">
    <source>
        <dbReference type="SAM" id="Phobius"/>
    </source>
</evidence>
<keyword evidence="2" id="KW-0472">Membrane</keyword>
<feature type="transmembrane region" description="Helical" evidence="2">
    <location>
        <begin position="31"/>
        <end position="51"/>
    </location>
</feature>
<dbReference type="GO" id="GO:0042157">
    <property type="term" value="P:lipoprotein metabolic process"/>
    <property type="evidence" value="ECO:0007669"/>
    <property type="project" value="InterPro"/>
</dbReference>
<dbReference type="Pfam" id="PF05461">
    <property type="entry name" value="ApoL"/>
    <property type="match status" value="1"/>
</dbReference>
<dbReference type="GO" id="GO:0016020">
    <property type="term" value="C:membrane"/>
    <property type="evidence" value="ECO:0007669"/>
    <property type="project" value="TreeGrafter"/>
</dbReference>
<accession>A0A8S3QJS8</accession>
<keyword evidence="2" id="KW-1133">Transmembrane helix</keyword>
<proteinExistence type="inferred from homology"/>
<organism evidence="3 4">
    <name type="scientific">Mytilus edulis</name>
    <name type="common">Blue mussel</name>
    <dbReference type="NCBI Taxonomy" id="6550"/>
    <lineage>
        <taxon>Eukaryota</taxon>
        <taxon>Metazoa</taxon>
        <taxon>Spiralia</taxon>
        <taxon>Lophotrochozoa</taxon>
        <taxon>Mollusca</taxon>
        <taxon>Bivalvia</taxon>
        <taxon>Autobranchia</taxon>
        <taxon>Pteriomorphia</taxon>
        <taxon>Mytilida</taxon>
        <taxon>Mytiloidea</taxon>
        <taxon>Mytilidae</taxon>
        <taxon>Mytilinae</taxon>
        <taxon>Mytilus</taxon>
    </lineage>
</organism>
<feature type="transmembrane region" description="Helical" evidence="2">
    <location>
        <begin position="57"/>
        <end position="77"/>
    </location>
</feature>